<evidence type="ECO:0000313" key="2">
    <source>
        <dbReference type="EMBL" id="SHL62586.1"/>
    </source>
</evidence>
<keyword evidence="1" id="KW-1133">Transmembrane helix</keyword>
<proteinExistence type="predicted"/>
<organism evidence="2 3">
    <name type="scientific">Flavobacterium chilense</name>
    <dbReference type="NCBI Taxonomy" id="946677"/>
    <lineage>
        <taxon>Bacteria</taxon>
        <taxon>Pseudomonadati</taxon>
        <taxon>Bacteroidota</taxon>
        <taxon>Flavobacteriia</taxon>
        <taxon>Flavobacteriales</taxon>
        <taxon>Flavobacteriaceae</taxon>
        <taxon>Flavobacterium</taxon>
    </lineage>
</organism>
<gene>
    <name evidence="2" type="ORF">SAMN05444484_10233</name>
</gene>
<evidence type="ECO:0000256" key="1">
    <source>
        <dbReference type="SAM" id="Phobius"/>
    </source>
</evidence>
<feature type="transmembrane region" description="Helical" evidence="1">
    <location>
        <begin position="90"/>
        <end position="109"/>
    </location>
</feature>
<dbReference type="AlphaFoldDB" id="A0A1M7C624"/>
<dbReference type="EMBL" id="FRBT01000002">
    <property type="protein sequence ID" value="SHL62586.1"/>
    <property type="molecule type" value="Genomic_DNA"/>
</dbReference>
<dbReference type="OrthoDB" id="839906at2"/>
<keyword evidence="1" id="KW-0472">Membrane</keyword>
<dbReference type="RefSeq" id="WP_068841513.1">
    <property type="nucleotide sequence ID" value="NZ_FRBT01000002.1"/>
</dbReference>
<reference evidence="3" key="1">
    <citation type="submission" date="2016-11" db="EMBL/GenBank/DDBJ databases">
        <authorList>
            <person name="Varghese N."/>
            <person name="Submissions S."/>
        </authorList>
    </citation>
    <scope>NUCLEOTIDE SEQUENCE [LARGE SCALE GENOMIC DNA]</scope>
    <source>
        <strain evidence="3">DSM 24724</strain>
    </source>
</reference>
<feature type="transmembrane region" description="Helical" evidence="1">
    <location>
        <begin position="42"/>
        <end position="59"/>
    </location>
</feature>
<keyword evidence="1" id="KW-0812">Transmembrane</keyword>
<feature type="transmembrane region" description="Helical" evidence="1">
    <location>
        <begin position="66"/>
        <end position="84"/>
    </location>
</feature>
<sequence>MITIASLIVFLAFYTLYYTSKRAVLSYDLGFEKWMKSNLKPTKIIGLGLLLLAYSFWLFSQSLGCGTFMFLIQLMTIGSLIIILTPLKKISKYAIIALFVLVALLEFYYN</sequence>
<keyword evidence="3" id="KW-1185">Reference proteome</keyword>
<dbReference type="Proteomes" id="UP000184028">
    <property type="component" value="Unassembled WGS sequence"/>
</dbReference>
<protein>
    <submittedName>
        <fullName evidence="2">Uncharacterized protein</fullName>
    </submittedName>
</protein>
<evidence type="ECO:0000313" key="3">
    <source>
        <dbReference type="Proteomes" id="UP000184028"/>
    </source>
</evidence>
<dbReference type="STRING" id="946677.SAMN05444484_10233"/>
<accession>A0A1M7C624</accession>
<name>A0A1M7C624_9FLAO</name>